<dbReference type="Gene3D" id="3.40.50.2000">
    <property type="entry name" value="Glycogen Phosphorylase B"/>
    <property type="match status" value="2"/>
</dbReference>
<reference evidence="2 3" key="1">
    <citation type="submission" date="2018-05" db="EMBL/GenBank/DDBJ databases">
        <title>A metagenomic window into the 2 km-deep terrestrial subsurface aquifer revealed taxonomically and functionally diverse microbial community comprising novel uncultured bacterial lineages.</title>
        <authorList>
            <person name="Kadnikov V.V."/>
            <person name="Mardanov A.V."/>
            <person name="Beletsky A.V."/>
            <person name="Banks D."/>
            <person name="Pimenov N.V."/>
            <person name="Frank Y.A."/>
            <person name="Karnachuk O.V."/>
            <person name="Ravin N.V."/>
        </authorList>
    </citation>
    <scope>NUCLEOTIDE SEQUENCE [LARGE SCALE GENOMIC DNA]</scope>
    <source>
        <strain evidence="2">BY</strain>
    </source>
</reference>
<dbReference type="PANTHER" id="PTHR12526:SF636">
    <property type="entry name" value="BLL3647 PROTEIN"/>
    <property type="match status" value="1"/>
</dbReference>
<proteinExistence type="predicted"/>
<feature type="domain" description="Glycosyltransferase subfamily 4-like N-terminal" evidence="1">
    <location>
        <begin position="13"/>
        <end position="139"/>
    </location>
</feature>
<keyword evidence="2" id="KW-0808">Transferase</keyword>
<dbReference type="EMBL" id="CP030759">
    <property type="protein sequence ID" value="AXA36346.1"/>
    <property type="molecule type" value="Genomic_DNA"/>
</dbReference>
<dbReference type="InterPro" id="IPR028098">
    <property type="entry name" value="Glyco_trans_4-like_N"/>
</dbReference>
<dbReference type="GO" id="GO:0016757">
    <property type="term" value="F:glycosyltransferase activity"/>
    <property type="evidence" value="ECO:0007669"/>
    <property type="project" value="TreeGrafter"/>
</dbReference>
<dbReference type="CDD" id="cd03801">
    <property type="entry name" value="GT4_PimA-like"/>
    <property type="match status" value="1"/>
</dbReference>
<name>A0A2Z4Y5W6_SUMC1</name>
<dbReference type="Proteomes" id="UP000262583">
    <property type="component" value="Chromosome"/>
</dbReference>
<sequence>MAGIWGRSFEQVVEARRVPRATGFELRYDYRPWVQLETIRGLCEFIKREQVDVVHCHLIHDHWIAALALRRLGPTRPLLVRTVHRYESMRRDPAHAWLFQRATDLIITVSQEQKRIIENAYPRLCDEVEVIYGGVNPNRFRPDLPGAALVRADMGEPPDARVAGLVAHLGYNRGHRWLLRVAPRVVATVPNSTIWIVGQGELKSFLRHELRKPQYRGRVLLTGYRTDDLPETYAAMDVGLLLGLGSEGSARAALEAMATARPVIAVRKGALVDTISHGADGLLVPEDDDAALESALIRLLGNPEEARRMGEAARRKVLERFTEDIRAERTLEAYRRALERRTARV</sequence>
<dbReference type="PANTHER" id="PTHR12526">
    <property type="entry name" value="GLYCOSYLTRANSFERASE"/>
    <property type="match status" value="1"/>
</dbReference>
<gene>
    <name evidence="2" type="ORF">BRCON_1569</name>
</gene>
<dbReference type="SUPFAM" id="SSF53756">
    <property type="entry name" value="UDP-Glycosyltransferase/glycogen phosphorylase"/>
    <property type="match status" value="1"/>
</dbReference>
<evidence type="ECO:0000313" key="3">
    <source>
        <dbReference type="Proteomes" id="UP000262583"/>
    </source>
</evidence>
<dbReference type="AlphaFoldDB" id="A0A2Z4Y5W6"/>
<organism evidence="2 3">
    <name type="scientific">Sumerlaea chitinivorans</name>
    <dbReference type="NCBI Taxonomy" id="2250252"/>
    <lineage>
        <taxon>Bacteria</taxon>
        <taxon>Candidatus Sumerlaeota</taxon>
        <taxon>Candidatus Sumerlaeia</taxon>
        <taxon>Candidatus Sumerlaeales</taxon>
        <taxon>Candidatus Sumerlaeaceae</taxon>
        <taxon>Candidatus Sumerlaea</taxon>
    </lineage>
</organism>
<evidence type="ECO:0000313" key="2">
    <source>
        <dbReference type="EMBL" id="AXA36346.1"/>
    </source>
</evidence>
<dbReference type="KEGG" id="schv:BRCON_1569"/>
<evidence type="ECO:0000259" key="1">
    <source>
        <dbReference type="Pfam" id="PF13439"/>
    </source>
</evidence>
<accession>A0A2Z4Y5W6</accession>
<protein>
    <submittedName>
        <fullName evidence="2">Glycosyl transferase, group 1 family protein</fullName>
    </submittedName>
</protein>
<dbReference type="Pfam" id="PF13439">
    <property type="entry name" value="Glyco_transf_4"/>
    <property type="match status" value="1"/>
</dbReference>
<dbReference type="Pfam" id="PF13692">
    <property type="entry name" value="Glyco_trans_1_4"/>
    <property type="match status" value="1"/>
</dbReference>